<dbReference type="EMBL" id="JAABOA010000655">
    <property type="protein sequence ID" value="KAF9583585.1"/>
    <property type="molecule type" value="Genomic_DNA"/>
</dbReference>
<keyword evidence="3" id="KW-1185">Reference proteome</keyword>
<name>A0A9P6KGB0_9FUNG</name>
<proteinExistence type="predicted"/>
<dbReference type="AlphaFoldDB" id="A0A9P6KGB0"/>
<feature type="region of interest" description="Disordered" evidence="1">
    <location>
        <begin position="15"/>
        <end position="46"/>
    </location>
</feature>
<feature type="region of interest" description="Disordered" evidence="1">
    <location>
        <begin position="78"/>
        <end position="99"/>
    </location>
</feature>
<feature type="region of interest" description="Disordered" evidence="1">
    <location>
        <begin position="148"/>
        <end position="176"/>
    </location>
</feature>
<evidence type="ECO:0000256" key="1">
    <source>
        <dbReference type="SAM" id="MobiDB-lite"/>
    </source>
</evidence>
<organism evidence="2 3">
    <name type="scientific">Lunasporangiospora selenospora</name>
    <dbReference type="NCBI Taxonomy" id="979761"/>
    <lineage>
        <taxon>Eukaryota</taxon>
        <taxon>Fungi</taxon>
        <taxon>Fungi incertae sedis</taxon>
        <taxon>Mucoromycota</taxon>
        <taxon>Mortierellomycotina</taxon>
        <taxon>Mortierellomycetes</taxon>
        <taxon>Mortierellales</taxon>
        <taxon>Mortierellaceae</taxon>
        <taxon>Lunasporangiospora</taxon>
    </lineage>
</organism>
<evidence type="ECO:0000313" key="3">
    <source>
        <dbReference type="Proteomes" id="UP000780801"/>
    </source>
</evidence>
<comment type="caution">
    <text evidence="2">The sequence shown here is derived from an EMBL/GenBank/DDBJ whole genome shotgun (WGS) entry which is preliminary data.</text>
</comment>
<accession>A0A9P6KGB0</accession>
<dbReference type="Proteomes" id="UP000780801">
    <property type="component" value="Unassembled WGS sequence"/>
</dbReference>
<evidence type="ECO:0000313" key="2">
    <source>
        <dbReference type="EMBL" id="KAF9583585.1"/>
    </source>
</evidence>
<protein>
    <submittedName>
        <fullName evidence="2">Uncharacterized protein</fullName>
    </submittedName>
</protein>
<dbReference type="OrthoDB" id="2445434at2759"/>
<reference evidence="2" key="1">
    <citation type="journal article" date="2020" name="Fungal Divers.">
        <title>Resolving the Mortierellaceae phylogeny through synthesis of multi-gene phylogenetics and phylogenomics.</title>
        <authorList>
            <person name="Vandepol N."/>
            <person name="Liber J."/>
            <person name="Desiro A."/>
            <person name="Na H."/>
            <person name="Kennedy M."/>
            <person name="Barry K."/>
            <person name="Grigoriev I.V."/>
            <person name="Miller A.N."/>
            <person name="O'Donnell K."/>
            <person name="Stajich J.E."/>
            <person name="Bonito G."/>
        </authorList>
    </citation>
    <scope>NUCLEOTIDE SEQUENCE</scope>
    <source>
        <strain evidence="2">KOD1015</strain>
    </source>
</reference>
<feature type="compositionally biased region" description="Polar residues" evidence="1">
    <location>
        <begin position="25"/>
        <end position="41"/>
    </location>
</feature>
<feature type="compositionally biased region" description="Low complexity" evidence="1">
    <location>
        <begin position="162"/>
        <end position="176"/>
    </location>
</feature>
<gene>
    <name evidence="2" type="ORF">BGW38_009111</name>
</gene>
<sequence length="176" mass="19125">MFVLSWIRSADAQAARRNDSASEAVATTTNHDSTQAQSSGDSDNHEDWVVLPSDYQDLMEASVSNLELLSPSSMTLYSPKSPVAAHSTELVTSTTKSRRQLKQEHRLKLAQEQLERKPRYDPFTAKLRDTEFKMRKLARLSLRTGRVLSSSTGGAHSAKGQSAAGATGSRAGASVC</sequence>